<feature type="compositionally biased region" description="Low complexity" evidence="6">
    <location>
        <begin position="1553"/>
        <end position="1568"/>
    </location>
</feature>
<feature type="region of interest" description="Disordered" evidence="6">
    <location>
        <begin position="1367"/>
        <end position="1390"/>
    </location>
</feature>
<dbReference type="InterPro" id="IPR057452">
    <property type="entry name" value="BRWD/PHIP_N"/>
</dbReference>
<dbReference type="InterPro" id="IPR052060">
    <property type="entry name" value="Bromo_WD_repeat"/>
</dbReference>
<dbReference type="Gene3D" id="2.30.30.1040">
    <property type="match status" value="1"/>
</dbReference>
<evidence type="ECO:0000313" key="8">
    <source>
        <dbReference type="EnsemblMetazoa" id="CLYHEMP019161.2"/>
    </source>
</evidence>
<dbReference type="PRINTS" id="PR00503">
    <property type="entry name" value="BROMODOMAIN"/>
</dbReference>
<dbReference type="GO" id="GO:0006357">
    <property type="term" value="P:regulation of transcription by RNA polymerase II"/>
    <property type="evidence" value="ECO:0007669"/>
    <property type="project" value="TreeGrafter"/>
</dbReference>
<feature type="compositionally biased region" description="Acidic residues" evidence="6">
    <location>
        <begin position="1621"/>
        <end position="1642"/>
    </location>
</feature>
<feature type="repeat" description="WD" evidence="5">
    <location>
        <begin position="356"/>
        <end position="397"/>
    </location>
</feature>
<dbReference type="SUPFAM" id="SSF50978">
    <property type="entry name" value="WD40 repeat-like"/>
    <property type="match status" value="1"/>
</dbReference>
<feature type="compositionally biased region" description="Basic residues" evidence="6">
    <location>
        <begin position="749"/>
        <end position="761"/>
    </location>
</feature>
<dbReference type="SMART" id="SM00297">
    <property type="entry name" value="BROMO"/>
    <property type="match status" value="2"/>
</dbReference>
<dbReference type="GO" id="GO:0007010">
    <property type="term" value="P:cytoskeleton organization"/>
    <property type="evidence" value="ECO:0007669"/>
    <property type="project" value="TreeGrafter"/>
</dbReference>
<protein>
    <recommendedName>
        <fullName evidence="7">Bromo domain-containing protein</fullName>
    </recommendedName>
</protein>
<reference evidence="8" key="1">
    <citation type="submission" date="2021-01" db="UniProtKB">
        <authorList>
            <consortium name="EnsemblMetazoa"/>
        </authorList>
    </citation>
    <scope>IDENTIFICATION</scope>
</reference>
<dbReference type="Gene3D" id="1.20.920.10">
    <property type="entry name" value="Bromodomain-like"/>
    <property type="match status" value="2"/>
</dbReference>
<dbReference type="InterPro" id="IPR019775">
    <property type="entry name" value="WD40_repeat_CS"/>
</dbReference>
<feature type="compositionally biased region" description="Basic and acidic residues" evidence="6">
    <location>
        <begin position="1002"/>
        <end position="1011"/>
    </location>
</feature>
<dbReference type="PROSITE" id="PS50294">
    <property type="entry name" value="WD_REPEATS_REGION"/>
    <property type="match status" value="4"/>
</dbReference>
<dbReference type="GO" id="GO:0008360">
    <property type="term" value="P:regulation of cell shape"/>
    <property type="evidence" value="ECO:0007669"/>
    <property type="project" value="TreeGrafter"/>
</dbReference>
<feature type="repeat" description="WD" evidence="5">
    <location>
        <begin position="174"/>
        <end position="215"/>
    </location>
</feature>
<dbReference type="Proteomes" id="UP000594262">
    <property type="component" value="Unplaced"/>
</dbReference>
<dbReference type="Gene3D" id="2.130.10.10">
    <property type="entry name" value="YVTN repeat-like/Quinoprotein amine dehydrogenase"/>
    <property type="match status" value="3"/>
</dbReference>
<evidence type="ECO:0000256" key="1">
    <source>
        <dbReference type="ARBA" id="ARBA00022574"/>
    </source>
</evidence>
<dbReference type="InterPro" id="IPR001487">
    <property type="entry name" value="Bromodomain"/>
</dbReference>
<keyword evidence="1 5" id="KW-0853">WD repeat</keyword>
<feature type="compositionally biased region" description="Basic and acidic residues" evidence="6">
    <location>
        <begin position="1651"/>
        <end position="1663"/>
    </location>
</feature>
<feature type="compositionally biased region" description="Acidic residues" evidence="6">
    <location>
        <begin position="889"/>
        <end position="903"/>
    </location>
</feature>
<feature type="compositionally biased region" description="Basic residues" evidence="6">
    <location>
        <begin position="969"/>
        <end position="980"/>
    </location>
</feature>
<feature type="compositionally biased region" description="Acidic residues" evidence="6">
    <location>
        <begin position="1802"/>
        <end position="1823"/>
    </location>
</feature>
<proteinExistence type="predicted"/>
<feature type="compositionally biased region" description="Basic and acidic residues" evidence="6">
    <location>
        <begin position="728"/>
        <end position="740"/>
    </location>
</feature>
<sequence length="1853" mass="211484">MSNTDDPELELELYYLVAKFLEDGPCQEAAKVLRSHLTKNKLIIPRKDWKGDEHDRTFEEYDKLNNHVQQNHLLSLARELLNPEARTSFSKKLNSLVCRGSFSLIKQNEKEKICKPASHKASCFHSAPFLPTFSRKTTSICTSLLARDVSGTNFKSFIPKTANIYSKFSMHKRILGHLASVYCILFDHTGSIIVTGADDNLLKVWSAYDGRLMATFRGHSQQITDITIDSSNQYIASGSLDKTIRVWNLHNTYPIAVLQGHSGMVTSLQFCPCADPKVRYLISTGGDSNVCFWPWYPETGEFSLTPVKFNEKTRAGVQMLCSSFSPGGSFLVAGSTDNYIRVYQLYPNEPEKIAELPNHLDHVDSILYNNFGNRFLSGSRDGIALIWSYQNGEWQSKQLDSSNPFKGDSLEANIVDPKNKLKVTMISWSTNDKYVITAATDFHIRLWDSYKAELVRVLKGHTDEVYILETHPIEQNLLLSAGHDGNLILWDIESGSQVKRFFNMLEGQGHGAIFDCKFSPTGQQFSATDSHGHLLIFGLRSNEMFERVPTEQFFHTDYRPIIRDASNYVLDDQTQTAPHLMQPPYLVDIDGNPYTSEHQMLIPGRTISNLPQRRAEQATQNLPPLLAEIAAAEAANRAPSTNQRSAAENALLSPGGVGLRESGNIEGVRQENNQYISGDITDADAEAWRNRTIIPKNNLYNQSEKDQKLLQHSIDEISNYNKEKRKRDREPSESQDESHPGRRATTTRGRGRSGRGRRGRGSIRSATSREQVVYVRPSALRHLNYLTPVNISDSEPDDWQGESSDTTTDDGDSDYVEESRRARTQRQRDTSAGASSQQNTRSERAERRKNRAQRMSELVEGERSDVEEVDVIGSDDDSERSEGEKSSSSDEEVNVEDHDGEEDEGKRKTTQRARRSTRTKRRRKVHFPDTDDDDDDYEEEASEEASEEENEMKQEGVEDGEENEEGRGKRPQRRTQRKRRSQEPAVSRKTTKRKQQNKNQPKKKENRELLKSKKPLPSIDKLEEYLSVYAPPEWLSNKDCKKFPYFPQIGDEVYYLKQGHHLYVKKVVEHNEYDIQENRQAYRRYDLSPAELCKLIGIQYDVGPPKMCSLKLELIGKRKSTGNRRTITVRFHDMPNVDDFLVLKHIFEDSLSQGWSVGDRFRCMIDATWYFGTIIEVSPLNEEFITSSFMSLVVRWDNDDEDRVSPWDLEPIPDDTVEEEAPITSEDKKLFEYIPSSEDWHYESPEHLRPRALEGLKVFSALKIAAPFAYPVDVHTYPTYWSTIAFPTDLQTITERISNNFYRRIESLLWEVRQLKNNAEKFNETGSGIIQDATLIVKILSTFLKDSECTDIIQLYNDTITENKKRDRFKSMESEEGGDFSGEDEEDEDDVIVKEEEVEEGGSSAQGSSNAQNWTSEARSLLDFISSKDDAKPFLLPVDTEQFPDYTECVAEPIDISTIRHRLEQHQYGDAEAYIRDFQLMFRNSKTYNTDRRSPIYKMTLRLSALFDSRCEAIRKAYSITVVNNTEHMTRNRSRRILRAFNDDPGPPDDRPGPSNTRTSPTSQPTSPRKQDISKVTLADYIIKKPEATRSRRKTAVEEEPEQGPSSSKRTRKSVVQKEAESEEYSEEEISENGNSDEELDDKENIQYIENGHDTSPEVEHPSPRKSSRRSVRQPVKRVRYGFESDEEQEGESSNRHQPKKMRKALNYSMDKKKVANNHNTKTPAGSKGKKIARKASTAATADNKRSSARSRSSVNYCETFEESSEDESEITSQEETKYGEYTCHIKKEEHTETSTNGIESSTEEEIEVTDTSENSDSEESDTDNIATEIAVSSGVSSRGRVRKAANRFLPYD</sequence>
<dbReference type="PROSITE" id="PS50014">
    <property type="entry name" value="BROMODOMAIN_2"/>
    <property type="match status" value="2"/>
</dbReference>
<dbReference type="InterPro" id="IPR020472">
    <property type="entry name" value="WD40_PAC1"/>
</dbReference>
<feature type="region of interest" description="Disordered" evidence="6">
    <location>
        <begin position="1538"/>
        <end position="1853"/>
    </location>
</feature>
<dbReference type="SMART" id="SM00320">
    <property type="entry name" value="WD40"/>
    <property type="match status" value="8"/>
</dbReference>
<dbReference type="PANTHER" id="PTHR16266">
    <property type="entry name" value="WD REPEAT DOMAIN 9"/>
    <property type="match status" value="1"/>
</dbReference>
<evidence type="ECO:0000256" key="4">
    <source>
        <dbReference type="PROSITE-ProRule" id="PRU00035"/>
    </source>
</evidence>
<dbReference type="InterPro" id="IPR057451">
    <property type="entry name" value="BRWD/PHIP_AD"/>
</dbReference>
<accession>A0A7M5X7W4</accession>
<feature type="compositionally biased region" description="Basic and acidic residues" evidence="6">
    <location>
        <begin position="817"/>
        <end position="829"/>
    </location>
</feature>
<evidence type="ECO:0000256" key="5">
    <source>
        <dbReference type="PROSITE-ProRule" id="PRU00221"/>
    </source>
</evidence>
<dbReference type="Pfam" id="PF00400">
    <property type="entry name" value="WD40"/>
    <property type="match status" value="7"/>
</dbReference>
<dbReference type="Pfam" id="PF25313">
    <property type="entry name" value="BRWD_AD"/>
    <property type="match status" value="1"/>
</dbReference>
<feature type="repeat" description="WD" evidence="5">
    <location>
        <begin position="423"/>
        <end position="457"/>
    </location>
</feature>
<feature type="repeat" description="WD" evidence="5">
    <location>
        <begin position="258"/>
        <end position="293"/>
    </location>
</feature>
<evidence type="ECO:0000256" key="3">
    <source>
        <dbReference type="ARBA" id="ARBA00023117"/>
    </source>
</evidence>
<dbReference type="Pfam" id="PF00439">
    <property type="entry name" value="Bromodomain"/>
    <property type="match status" value="2"/>
</dbReference>
<feature type="repeat" description="WD" evidence="5">
    <location>
        <begin position="216"/>
        <end position="257"/>
    </location>
</feature>
<keyword evidence="3 4" id="KW-0103">Bromodomain</keyword>
<dbReference type="PROSITE" id="PS50082">
    <property type="entry name" value="WD_REPEATS_2"/>
    <property type="match status" value="6"/>
</dbReference>
<feature type="compositionally biased region" description="Polar residues" evidence="6">
    <location>
        <begin position="830"/>
        <end position="840"/>
    </location>
</feature>
<dbReference type="CDD" id="cd00200">
    <property type="entry name" value="WD40"/>
    <property type="match status" value="1"/>
</dbReference>
<dbReference type="InterPro" id="IPR015943">
    <property type="entry name" value="WD40/YVTN_repeat-like_dom_sf"/>
</dbReference>
<dbReference type="InterPro" id="IPR036427">
    <property type="entry name" value="Bromodomain-like_sf"/>
</dbReference>
<feature type="repeat" description="WD" evidence="5">
    <location>
        <begin position="458"/>
        <end position="500"/>
    </location>
</feature>
<dbReference type="InterPro" id="IPR001680">
    <property type="entry name" value="WD40_rpt"/>
</dbReference>
<evidence type="ECO:0000259" key="7">
    <source>
        <dbReference type="PROSITE" id="PS50014"/>
    </source>
</evidence>
<dbReference type="OrthoDB" id="538223at2759"/>
<dbReference type="PROSITE" id="PS00633">
    <property type="entry name" value="BROMODOMAIN_1"/>
    <property type="match status" value="1"/>
</dbReference>
<dbReference type="InterPro" id="IPR018359">
    <property type="entry name" value="Bromodomain_CS"/>
</dbReference>
<dbReference type="FunFam" id="1.20.920.10:FF:000066">
    <property type="entry name" value="Transcription initiation factor TFIID subunit 1"/>
    <property type="match status" value="1"/>
</dbReference>
<dbReference type="SUPFAM" id="SSF47370">
    <property type="entry name" value="Bromodomain"/>
    <property type="match status" value="2"/>
</dbReference>
<dbReference type="GeneID" id="136801293"/>
<dbReference type="PROSITE" id="PS00678">
    <property type="entry name" value="WD_REPEATS_1"/>
    <property type="match status" value="2"/>
</dbReference>
<evidence type="ECO:0000256" key="2">
    <source>
        <dbReference type="ARBA" id="ARBA00022737"/>
    </source>
</evidence>
<feature type="compositionally biased region" description="Acidic residues" evidence="6">
    <location>
        <begin position="807"/>
        <end position="816"/>
    </location>
</feature>
<feature type="compositionally biased region" description="Acidic residues" evidence="6">
    <location>
        <begin position="867"/>
        <end position="879"/>
    </location>
</feature>
<feature type="region of interest" description="Disordered" evidence="6">
    <location>
        <begin position="718"/>
        <end position="770"/>
    </location>
</feature>
<feature type="compositionally biased region" description="Basic residues" evidence="6">
    <location>
        <begin position="908"/>
        <end position="925"/>
    </location>
</feature>
<feature type="compositionally biased region" description="Acidic residues" evidence="6">
    <location>
        <begin position="930"/>
        <end position="950"/>
    </location>
</feature>
<feature type="compositionally biased region" description="Basic and acidic residues" evidence="6">
    <location>
        <begin position="1775"/>
        <end position="1793"/>
    </location>
</feature>
<evidence type="ECO:0000256" key="6">
    <source>
        <dbReference type="SAM" id="MobiDB-lite"/>
    </source>
</evidence>
<feature type="compositionally biased region" description="Acidic residues" evidence="6">
    <location>
        <begin position="1374"/>
        <end position="1390"/>
    </location>
</feature>
<dbReference type="RefSeq" id="XP_066914027.1">
    <property type="nucleotide sequence ID" value="XM_067057926.1"/>
</dbReference>
<feature type="compositionally biased region" description="Basic residues" evidence="6">
    <location>
        <begin position="1664"/>
        <end position="1680"/>
    </location>
</feature>
<keyword evidence="2" id="KW-0677">Repeat</keyword>
<feature type="region of interest" description="Disordered" evidence="6">
    <location>
        <begin position="789"/>
        <end position="1015"/>
    </location>
</feature>
<dbReference type="EnsemblMetazoa" id="CLYHEMT019161.2">
    <property type="protein sequence ID" value="CLYHEMP019161.2"/>
    <property type="gene ID" value="CLYHEMG019161"/>
</dbReference>
<dbReference type="InterPro" id="IPR036322">
    <property type="entry name" value="WD40_repeat_dom_sf"/>
</dbReference>
<dbReference type="PRINTS" id="PR00320">
    <property type="entry name" value="GPROTEINBRPT"/>
</dbReference>
<feature type="domain" description="Bromo" evidence="7">
    <location>
        <begin position="1426"/>
        <end position="1496"/>
    </location>
</feature>
<feature type="compositionally biased region" description="Acidic residues" evidence="6">
    <location>
        <begin position="1760"/>
        <end position="1770"/>
    </location>
</feature>
<feature type="domain" description="Bromo" evidence="7">
    <location>
        <begin position="1260"/>
        <end position="1330"/>
    </location>
</feature>
<name>A0A7M5X7W4_9CNID</name>
<dbReference type="GO" id="GO:0005634">
    <property type="term" value="C:nucleus"/>
    <property type="evidence" value="ECO:0007669"/>
    <property type="project" value="TreeGrafter"/>
</dbReference>
<organism evidence="8 9">
    <name type="scientific">Clytia hemisphaerica</name>
    <dbReference type="NCBI Taxonomy" id="252671"/>
    <lineage>
        <taxon>Eukaryota</taxon>
        <taxon>Metazoa</taxon>
        <taxon>Cnidaria</taxon>
        <taxon>Hydrozoa</taxon>
        <taxon>Hydroidolina</taxon>
        <taxon>Leptothecata</taxon>
        <taxon>Obeliida</taxon>
        <taxon>Clytiidae</taxon>
        <taxon>Clytia</taxon>
    </lineage>
</organism>
<dbReference type="Pfam" id="PF25437">
    <property type="entry name" value="BRWD1_N"/>
    <property type="match status" value="1"/>
</dbReference>
<evidence type="ECO:0000313" key="9">
    <source>
        <dbReference type="Proteomes" id="UP000594262"/>
    </source>
</evidence>
<keyword evidence="9" id="KW-1185">Reference proteome</keyword>
<dbReference type="PANTHER" id="PTHR16266:SF17">
    <property type="entry name" value="BRWD3"/>
    <property type="match status" value="1"/>
</dbReference>